<comment type="subcellular location">
    <subcellularLocation>
        <location evidence="1">Membrane</location>
        <topology evidence="1">Multi-pass membrane protein</topology>
    </subcellularLocation>
</comment>
<dbReference type="InterPro" id="IPR052337">
    <property type="entry name" value="SAT4-like"/>
</dbReference>
<dbReference type="EMBL" id="KZ805775">
    <property type="protein sequence ID" value="PVH91818.1"/>
    <property type="molecule type" value="Genomic_DNA"/>
</dbReference>
<feature type="transmembrane region" description="Helical" evidence="6">
    <location>
        <begin position="210"/>
        <end position="231"/>
    </location>
</feature>
<feature type="transmembrane region" description="Helical" evidence="6">
    <location>
        <begin position="49"/>
        <end position="67"/>
    </location>
</feature>
<sequence length="410" mass="45356">MATVHTYPKENYGPTVLGVTITVTIIALITLIARLYVRVKMIRNVGWDDYVMIAAMVVCIAEQAVIIREVHFGAGKHINQISPEGIKEAFKLNFVTQPLYLFSVMLVKESVGFFLLRIAITPFYRRTISSIMVFIALYTLASFMPLLLQCTNLALLWDREAKGTCWDPKIVKATAYAFSALNIMTDLLFAVFIPVPMLWKAQMKRRQKGLILGILGLGLFATAAAIVKMTYLPYLGQTGDWLWDVCNLLIWATVETRTGIIAGNLACLRPLFRSVLGSTYGRGSRNNTSPKYLTPAYGAGSRHKSAQNYTSLGSIRTQEDAFRPYGAKEAHMMARIGASNEQDASPNGMRNENLGKVSGESTVRLKDQAEGLDERRGITITTETNISVSAGAAESVEEITTPERNEVHIV</sequence>
<keyword evidence="4 6" id="KW-0472">Membrane</keyword>
<feature type="transmembrane region" description="Helical" evidence="6">
    <location>
        <begin position="12"/>
        <end position="37"/>
    </location>
</feature>
<evidence type="ECO:0000256" key="2">
    <source>
        <dbReference type="ARBA" id="ARBA00022692"/>
    </source>
</evidence>
<feature type="transmembrane region" description="Helical" evidence="6">
    <location>
        <begin position="131"/>
        <end position="155"/>
    </location>
</feature>
<evidence type="ECO:0000313" key="9">
    <source>
        <dbReference type="Proteomes" id="UP000244855"/>
    </source>
</evidence>
<dbReference type="InterPro" id="IPR049326">
    <property type="entry name" value="Rhodopsin_dom_fungi"/>
</dbReference>
<evidence type="ECO:0000256" key="6">
    <source>
        <dbReference type="SAM" id="Phobius"/>
    </source>
</evidence>
<dbReference type="OrthoDB" id="5022096at2759"/>
<proteinExistence type="inferred from homology"/>
<dbReference type="Pfam" id="PF20684">
    <property type="entry name" value="Fung_rhodopsin"/>
    <property type="match status" value="1"/>
</dbReference>
<dbReference type="STRING" id="97972.A0A2V1D1A2"/>
<keyword evidence="2 6" id="KW-0812">Transmembrane</keyword>
<keyword evidence="3 6" id="KW-1133">Transmembrane helix</keyword>
<evidence type="ECO:0000256" key="3">
    <source>
        <dbReference type="ARBA" id="ARBA00022989"/>
    </source>
</evidence>
<evidence type="ECO:0000256" key="4">
    <source>
        <dbReference type="ARBA" id="ARBA00023136"/>
    </source>
</evidence>
<dbReference type="Proteomes" id="UP000244855">
    <property type="component" value="Unassembled WGS sequence"/>
</dbReference>
<protein>
    <recommendedName>
        <fullName evidence="7">Rhodopsin domain-containing protein</fullName>
    </recommendedName>
</protein>
<evidence type="ECO:0000256" key="1">
    <source>
        <dbReference type="ARBA" id="ARBA00004141"/>
    </source>
</evidence>
<keyword evidence="9" id="KW-1185">Reference proteome</keyword>
<evidence type="ECO:0000313" key="8">
    <source>
        <dbReference type="EMBL" id="PVH91818.1"/>
    </source>
</evidence>
<feature type="domain" description="Rhodopsin" evidence="7">
    <location>
        <begin position="33"/>
        <end position="273"/>
    </location>
</feature>
<comment type="similarity">
    <text evidence="5">Belongs to the SAT4 family.</text>
</comment>
<dbReference type="PANTHER" id="PTHR33048:SF167">
    <property type="entry name" value="INTEGRAL MEMBRANE PROTEIN"/>
    <property type="match status" value="1"/>
</dbReference>
<feature type="transmembrane region" description="Helical" evidence="6">
    <location>
        <begin position="99"/>
        <end position="119"/>
    </location>
</feature>
<reference evidence="8 9" key="1">
    <citation type="journal article" date="2018" name="Sci. Rep.">
        <title>Comparative genomics provides insights into the lifestyle and reveals functional heterogeneity of dark septate endophytic fungi.</title>
        <authorList>
            <person name="Knapp D.G."/>
            <person name="Nemeth J.B."/>
            <person name="Barry K."/>
            <person name="Hainaut M."/>
            <person name="Henrissat B."/>
            <person name="Johnson J."/>
            <person name="Kuo A."/>
            <person name="Lim J.H.P."/>
            <person name="Lipzen A."/>
            <person name="Nolan M."/>
            <person name="Ohm R.A."/>
            <person name="Tamas L."/>
            <person name="Grigoriev I.V."/>
            <person name="Spatafora J.W."/>
            <person name="Nagy L.G."/>
            <person name="Kovacs G.M."/>
        </authorList>
    </citation>
    <scope>NUCLEOTIDE SEQUENCE [LARGE SCALE GENOMIC DNA]</scope>
    <source>
        <strain evidence="8 9">DSE2036</strain>
    </source>
</reference>
<feature type="transmembrane region" description="Helical" evidence="6">
    <location>
        <begin position="175"/>
        <end position="198"/>
    </location>
</feature>
<gene>
    <name evidence="8" type="ORF">DM02DRAFT_545072</name>
</gene>
<dbReference type="GO" id="GO:0016020">
    <property type="term" value="C:membrane"/>
    <property type="evidence" value="ECO:0007669"/>
    <property type="project" value="UniProtKB-SubCell"/>
</dbReference>
<dbReference type="PANTHER" id="PTHR33048">
    <property type="entry name" value="PTH11-LIKE INTEGRAL MEMBRANE PROTEIN (AFU_ORTHOLOGUE AFUA_5G11245)"/>
    <property type="match status" value="1"/>
</dbReference>
<name>A0A2V1D1A2_9PLEO</name>
<accession>A0A2V1D1A2</accession>
<dbReference type="AlphaFoldDB" id="A0A2V1D1A2"/>
<organism evidence="8 9">
    <name type="scientific">Periconia macrospinosa</name>
    <dbReference type="NCBI Taxonomy" id="97972"/>
    <lineage>
        <taxon>Eukaryota</taxon>
        <taxon>Fungi</taxon>
        <taxon>Dikarya</taxon>
        <taxon>Ascomycota</taxon>
        <taxon>Pezizomycotina</taxon>
        <taxon>Dothideomycetes</taxon>
        <taxon>Pleosporomycetidae</taxon>
        <taxon>Pleosporales</taxon>
        <taxon>Massarineae</taxon>
        <taxon>Periconiaceae</taxon>
        <taxon>Periconia</taxon>
    </lineage>
</organism>
<evidence type="ECO:0000259" key="7">
    <source>
        <dbReference type="Pfam" id="PF20684"/>
    </source>
</evidence>
<evidence type="ECO:0000256" key="5">
    <source>
        <dbReference type="ARBA" id="ARBA00038359"/>
    </source>
</evidence>